<reference evidence="5 6" key="1">
    <citation type="submission" date="2019-03" db="EMBL/GenBank/DDBJ databases">
        <authorList>
            <person name="Yang Y."/>
        </authorList>
    </citation>
    <scope>NUCLEOTIDE SEQUENCE [LARGE SCALE GENOMIC DNA]</scope>
    <source>
        <strain evidence="5 6">ASL-1</strain>
    </source>
</reference>
<dbReference type="InterPro" id="IPR028082">
    <property type="entry name" value="Peripla_BP_I"/>
</dbReference>
<evidence type="ECO:0000259" key="4">
    <source>
        <dbReference type="PROSITE" id="PS50932"/>
    </source>
</evidence>
<evidence type="ECO:0000256" key="2">
    <source>
        <dbReference type="ARBA" id="ARBA00023125"/>
    </source>
</evidence>
<feature type="domain" description="HTH lacI-type" evidence="4">
    <location>
        <begin position="2"/>
        <end position="56"/>
    </location>
</feature>
<dbReference type="PANTHER" id="PTHR30146">
    <property type="entry name" value="LACI-RELATED TRANSCRIPTIONAL REPRESSOR"/>
    <property type="match status" value="1"/>
</dbReference>
<dbReference type="PRINTS" id="PR00036">
    <property type="entry name" value="HTHLACI"/>
</dbReference>
<keyword evidence="1" id="KW-0805">Transcription regulation</keyword>
<dbReference type="Proteomes" id="UP000297776">
    <property type="component" value="Unassembled WGS sequence"/>
</dbReference>
<organism evidence="5 6">
    <name type="scientific">Jeotgalibacillus salarius</name>
    <dbReference type="NCBI Taxonomy" id="546023"/>
    <lineage>
        <taxon>Bacteria</taxon>
        <taxon>Bacillati</taxon>
        <taxon>Bacillota</taxon>
        <taxon>Bacilli</taxon>
        <taxon>Bacillales</taxon>
        <taxon>Caryophanaceae</taxon>
        <taxon>Jeotgalibacillus</taxon>
    </lineage>
</organism>
<protein>
    <submittedName>
        <fullName evidence="5">LacI family transcriptional regulator</fullName>
    </submittedName>
</protein>
<dbReference type="CDD" id="cd06286">
    <property type="entry name" value="PBP1_CcpB-like"/>
    <property type="match status" value="1"/>
</dbReference>
<accession>A0A4Y8LJA1</accession>
<evidence type="ECO:0000256" key="1">
    <source>
        <dbReference type="ARBA" id="ARBA00023015"/>
    </source>
</evidence>
<name>A0A4Y8LJA1_9BACL</name>
<keyword evidence="3" id="KW-0804">Transcription</keyword>
<keyword evidence="6" id="KW-1185">Reference proteome</keyword>
<proteinExistence type="predicted"/>
<dbReference type="GO" id="GO:0003700">
    <property type="term" value="F:DNA-binding transcription factor activity"/>
    <property type="evidence" value="ECO:0007669"/>
    <property type="project" value="TreeGrafter"/>
</dbReference>
<evidence type="ECO:0000313" key="6">
    <source>
        <dbReference type="Proteomes" id="UP000297776"/>
    </source>
</evidence>
<dbReference type="Pfam" id="PF13377">
    <property type="entry name" value="Peripla_BP_3"/>
    <property type="match status" value="1"/>
</dbReference>
<evidence type="ECO:0000256" key="3">
    <source>
        <dbReference type="ARBA" id="ARBA00023163"/>
    </source>
</evidence>
<dbReference type="InterPro" id="IPR010982">
    <property type="entry name" value="Lambda_DNA-bd_dom_sf"/>
</dbReference>
<comment type="caution">
    <text evidence="5">The sequence shown here is derived from an EMBL/GenBank/DDBJ whole genome shotgun (WGS) entry which is preliminary data.</text>
</comment>
<sequence length="324" mass="35848">MPTIKDIAAAAGVTVTTVSRVLNNHPYVSEEKRQAVREAIKRLNYIPNASAVNLKKQKTNALAVILPIIDHPFFGKLIEGMSTAALEEHYHLILCQRENSIEKEQEYLNMLKTKQVDGIVISELIQPWDLISPITQYGPVVLCHEYELDSNAPSNYMNHYNSAYDGMKYLVNQGYSKIAICIAPPAGVVSRDREKACRQALEDHGMDAKWVYTTSHSILDGEEIVKQIIQSDDRPDAIFTGSDQLAAGIMIAAAKVGLDIPGDLAVLGFDNQPIAHALDITTIDQPARDLGYRSVKTVISLINGNLLKEHAVELPYTLVERKST</sequence>
<dbReference type="Gene3D" id="1.10.260.40">
    <property type="entry name" value="lambda repressor-like DNA-binding domains"/>
    <property type="match status" value="1"/>
</dbReference>
<dbReference type="Pfam" id="PF00356">
    <property type="entry name" value="LacI"/>
    <property type="match status" value="1"/>
</dbReference>
<gene>
    <name evidence="5" type="ORF">E2626_11805</name>
</gene>
<dbReference type="Gene3D" id="3.40.50.2300">
    <property type="match status" value="2"/>
</dbReference>
<dbReference type="SMART" id="SM00354">
    <property type="entry name" value="HTH_LACI"/>
    <property type="match status" value="1"/>
</dbReference>
<dbReference type="PANTHER" id="PTHR30146:SF136">
    <property type="entry name" value="NTD BIOSYNTHESIS OPERON REGULATOR NTDR"/>
    <property type="match status" value="1"/>
</dbReference>
<dbReference type="CDD" id="cd01392">
    <property type="entry name" value="HTH_LacI"/>
    <property type="match status" value="1"/>
</dbReference>
<dbReference type="SUPFAM" id="SSF47413">
    <property type="entry name" value="lambda repressor-like DNA-binding domains"/>
    <property type="match status" value="1"/>
</dbReference>
<dbReference type="AlphaFoldDB" id="A0A4Y8LJA1"/>
<dbReference type="OrthoDB" id="9796186at2"/>
<dbReference type="GO" id="GO:0000976">
    <property type="term" value="F:transcription cis-regulatory region binding"/>
    <property type="evidence" value="ECO:0007669"/>
    <property type="project" value="TreeGrafter"/>
</dbReference>
<dbReference type="PROSITE" id="PS00356">
    <property type="entry name" value="HTH_LACI_1"/>
    <property type="match status" value="1"/>
</dbReference>
<evidence type="ECO:0000313" key="5">
    <source>
        <dbReference type="EMBL" id="TFE00651.1"/>
    </source>
</evidence>
<dbReference type="SUPFAM" id="SSF53822">
    <property type="entry name" value="Periplasmic binding protein-like I"/>
    <property type="match status" value="1"/>
</dbReference>
<keyword evidence="2" id="KW-0238">DNA-binding</keyword>
<dbReference type="RefSeq" id="WP_134381970.1">
    <property type="nucleotide sequence ID" value="NZ_SORX01000006.1"/>
</dbReference>
<dbReference type="PROSITE" id="PS50932">
    <property type="entry name" value="HTH_LACI_2"/>
    <property type="match status" value="1"/>
</dbReference>
<dbReference type="InterPro" id="IPR000843">
    <property type="entry name" value="HTH_LacI"/>
</dbReference>
<dbReference type="InterPro" id="IPR046335">
    <property type="entry name" value="LacI/GalR-like_sensor"/>
</dbReference>
<dbReference type="EMBL" id="SORX01000006">
    <property type="protein sequence ID" value="TFE00651.1"/>
    <property type="molecule type" value="Genomic_DNA"/>
</dbReference>